<accession>A0AAU7BSX6</accession>
<dbReference type="InterPro" id="IPR029032">
    <property type="entry name" value="AhpD-like"/>
</dbReference>
<gene>
    <name evidence="1" type="ORF">ABGB03_00565</name>
</gene>
<dbReference type="PANTHER" id="PTHR35446:SF3">
    <property type="entry name" value="CMD DOMAIN-CONTAINING PROTEIN"/>
    <property type="match status" value="1"/>
</dbReference>
<dbReference type="PANTHER" id="PTHR35446">
    <property type="entry name" value="SI:CH211-175M2.5"/>
    <property type="match status" value="1"/>
</dbReference>
<reference evidence="1" key="1">
    <citation type="submission" date="2024-05" db="EMBL/GenBank/DDBJ databases">
        <title>Pontimicrobium maritimus sp. nov., isolated form sea water.</title>
        <authorList>
            <person name="Muhammad N."/>
            <person name="Vuong T.Q."/>
            <person name="Han H.L."/>
            <person name="Kim S.-G."/>
        </authorList>
    </citation>
    <scope>NUCLEOTIDE SEQUENCE</scope>
    <source>
        <strain evidence="1">SW4</strain>
    </source>
</reference>
<protein>
    <submittedName>
        <fullName evidence="1">Carboxymuconolactone decarboxylase family protein</fullName>
    </submittedName>
</protein>
<dbReference type="AlphaFoldDB" id="A0AAU7BSX6"/>
<evidence type="ECO:0000313" key="1">
    <source>
        <dbReference type="EMBL" id="XBG61412.1"/>
    </source>
</evidence>
<dbReference type="Gene3D" id="1.20.1290.10">
    <property type="entry name" value="AhpD-like"/>
    <property type="match status" value="1"/>
</dbReference>
<organism evidence="1">
    <name type="scientific">Pontimicrobium sp. SW4</name>
    <dbReference type="NCBI Taxonomy" id="3153519"/>
    <lineage>
        <taxon>Bacteria</taxon>
        <taxon>Pseudomonadati</taxon>
        <taxon>Bacteroidota</taxon>
        <taxon>Flavobacteriia</taxon>
        <taxon>Flavobacteriales</taxon>
        <taxon>Flavobacteriaceae</taxon>
        <taxon>Pontimicrobium</taxon>
    </lineage>
</organism>
<dbReference type="RefSeq" id="WP_347923929.1">
    <property type="nucleotide sequence ID" value="NZ_CP157199.1"/>
</dbReference>
<sequence length="191" mass="21285">MSTISKIALEFKTIETADAISTKILEATKKGLGMIPNMYATMANNTALFDAYSHSYKTFRENAGFTSQEQEIIFLSIAFENECDYCMSAHSFVADKMSEVPTEVTNAIRDNTKIKDAKYKALSTFSRVMTAKRGNPSQEDIDAFLIAGYTENHILGVIAGIGVKTMSNYFNHVFDTPVDTAFLSRKWVKPN</sequence>
<dbReference type="EMBL" id="CP157199">
    <property type="protein sequence ID" value="XBG61412.1"/>
    <property type="molecule type" value="Genomic_DNA"/>
</dbReference>
<proteinExistence type="predicted"/>
<dbReference type="SUPFAM" id="SSF69118">
    <property type="entry name" value="AhpD-like"/>
    <property type="match status" value="1"/>
</dbReference>
<name>A0AAU7BSX6_9FLAO</name>